<feature type="signal peptide" evidence="2">
    <location>
        <begin position="1"/>
        <end position="24"/>
    </location>
</feature>
<keyword evidence="2" id="KW-0732">Signal</keyword>
<dbReference type="InterPro" id="IPR001638">
    <property type="entry name" value="Solute-binding_3/MltF_N"/>
</dbReference>
<dbReference type="SMART" id="SM00062">
    <property type="entry name" value="PBPb"/>
    <property type="match status" value="3"/>
</dbReference>
<evidence type="ECO:0000313" key="6">
    <source>
        <dbReference type="Proteomes" id="UP000737113"/>
    </source>
</evidence>
<dbReference type="RefSeq" id="WP_169562489.1">
    <property type="nucleotide sequence ID" value="NZ_JAAXYH010000001.1"/>
</dbReference>
<dbReference type="InterPro" id="IPR052163">
    <property type="entry name" value="DGC-Regulatory_Protein"/>
</dbReference>
<feature type="transmembrane region" description="Helical" evidence="1">
    <location>
        <begin position="747"/>
        <end position="768"/>
    </location>
</feature>
<dbReference type="EMBL" id="JAAXYH010000001">
    <property type="protein sequence ID" value="NMH63868.1"/>
    <property type="molecule type" value="Genomic_DNA"/>
</dbReference>
<dbReference type="SUPFAM" id="SSF55073">
    <property type="entry name" value="Nucleotide cyclase"/>
    <property type="match status" value="1"/>
</dbReference>
<name>A0A972FV94_9GAMM</name>
<dbReference type="Gene3D" id="3.40.190.10">
    <property type="entry name" value="Periplasmic binding protein-like II"/>
    <property type="match status" value="6"/>
</dbReference>
<reference evidence="5" key="1">
    <citation type="submission" date="2020-04" db="EMBL/GenBank/DDBJ databases">
        <title>Description of Shewanella salipaludis sp. nov., isolated from a salt marsh.</title>
        <authorList>
            <person name="Park S."/>
            <person name="Yoon J.-H."/>
        </authorList>
    </citation>
    <scope>NUCLEOTIDE SEQUENCE</scope>
    <source>
        <strain evidence="5">SHSM-M6</strain>
    </source>
</reference>
<dbReference type="Proteomes" id="UP000737113">
    <property type="component" value="Unassembled WGS sequence"/>
</dbReference>
<evidence type="ECO:0000259" key="3">
    <source>
        <dbReference type="PROSITE" id="PS50042"/>
    </source>
</evidence>
<dbReference type="InterPro" id="IPR029787">
    <property type="entry name" value="Nucleotide_cyclase"/>
</dbReference>
<dbReference type="Gene3D" id="3.30.70.270">
    <property type="match status" value="1"/>
</dbReference>
<organism evidence="5 6">
    <name type="scientific">Shewanella salipaludis</name>
    <dbReference type="NCBI Taxonomy" id="2723052"/>
    <lineage>
        <taxon>Bacteria</taxon>
        <taxon>Pseudomonadati</taxon>
        <taxon>Pseudomonadota</taxon>
        <taxon>Gammaproteobacteria</taxon>
        <taxon>Alteromonadales</taxon>
        <taxon>Shewanellaceae</taxon>
        <taxon>Shewanella</taxon>
    </lineage>
</organism>
<accession>A0A972FV94</accession>
<evidence type="ECO:0000259" key="4">
    <source>
        <dbReference type="PROSITE" id="PS50887"/>
    </source>
</evidence>
<dbReference type="InterPro" id="IPR000595">
    <property type="entry name" value="cNMP-bd_dom"/>
</dbReference>
<evidence type="ECO:0000256" key="1">
    <source>
        <dbReference type="SAM" id="Phobius"/>
    </source>
</evidence>
<gene>
    <name evidence="5" type="ORF">HC757_01530</name>
</gene>
<dbReference type="PANTHER" id="PTHR46663">
    <property type="entry name" value="DIGUANYLATE CYCLASE DGCT-RELATED"/>
    <property type="match status" value="1"/>
</dbReference>
<proteinExistence type="predicted"/>
<dbReference type="PROSITE" id="PS50887">
    <property type="entry name" value="GGDEF"/>
    <property type="match status" value="1"/>
</dbReference>
<protein>
    <submittedName>
        <fullName evidence="5">Transporter substrate-binding domain-containing protein</fullName>
    </submittedName>
</protein>
<dbReference type="CDD" id="cd13706">
    <property type="entry name" value="PBP2_HisK_like_1"/>
    <property type="match status" value="2"/>
</dbReference>
<dbReference type="NCBIfam" id="TIGR00254">
    <property type="entry name" value="GGDEF"/>
    <property type="match status" value="1"/>
</dbReference>
<keyword evidence="6" id="KW-1185">Reference proteome</keyword>
<dbReference type="Pfam" id="PF00497">
    <property type="entry name" value="SBP_bac_3"/>
    <property type="match status" value="3"/>
</dbReference>
<evidence type="ECO:0000313" key="5">
    <source>
        <dbReference type="EMBL" id="NMH63868.1"/>
    </source>
</evidence>
<dbReference type="PROSITE" id="PS50042">
    <property type="entry name" value="CNMP_BINDING_3"/>
    <property type="match status" value="1"/>
</dbReference>
<dbReference type="SMART" id="SM00267">
    <property type="entry name" value="GGDEF"/>
    <property type="match status" value="1"/>
</dbReference>
<feature type="domain" description="GGDEF" evidence="4">
    <location>
        <begin position="819"/>
        <end position="950"/>
    </location>
</feature>
<comment type="caution">
    <text evidence="5">The sequence shown here is derived from an EMBL/GenBank/DDBJ whole genome shotgun (WGS) entry which is preliminary data.</text>
</comment>
<dbReference type="SUPFAM" id="SSF53850">
    <property type="entry name" value="Periplasmic binding protein-like II"/>
    <property type="match status" value="3"/>
</dbReference>
<dbReference type="CDD" id="cd01949">
    <property type="entry name" value="GGDEF"/>
    <property type="match status" value="1"/>
</dbReference>
<keyword evidence="1" id="KW-0472">Membrane</keyword>
<keyword evidence="1" id="KW-0812">Transmembrane</keyword>
<evidence type="ECO:0000256" key="2">
    <source>
        <dbReference type="SAM" id="SignalP"/>
    </source>
</evidence>
<feature type="domain" description="Cyclic nucleotide-binding" evidence="3">
    <location>
        <begin position="639"/>
        <end position="728"/>
    </location>
</feature>
<dbReference type="AlphaFoldDB" id="A0A972FV94"/>
<dbReference type="CDD" id="cd01007">
    <property type="entry name" value="PBP2_BvgS_HisK_like"/>
    <property type="match status" value="1"/>
</dbReference>
<dbReference type="Pfam" id="PF00990">
    <property type="entry name" value="GGDEF"/>
    <property type="match status" value="1"/>
</dbReference>
<dbReference type="InterPro" id="IPR000160">
    <property type="entry name" value="GGDEF_dom"/>
</dbReference>
<dbReference type="InterPro" id="IPR043128">
    <property type="entry name" value="Rev_trsase/Diguanyl_cyclase"/>
</dbReference>
<sequence length="950" mass="105193">MKRVIHLVVIFCTFLLVLQSTAKAAAMDVAIDAAKGNAGHNPPPLVIVAGEDSYPFQFLDERGEVAGLLIELWQEWSRVTATPVVFVVRHWSESMEQLRQGHAQVHIGLGKTVQRSSEFDFSAPISEVGTYLYLHKSLKDKKQFKDLLPYQIGVVADSAHIPELQRLQPGLMLKTYPSREALLEAVSRGDLYIFAGMEGYLRDQGLQQDIMNGFPANIRIAIKKTPIRAAVRKGEQKLLAQIDSGFARLDKGFIQQAERRWLGYQRQQAGIRIAMPLGAEPYGDLGLDGQPHGLFVDIWQLWSEKTGISIDFVASDMNGSLKDVRNGIADVQIGYPENDELNSGLQRVWNLYTMKSRLFVYQQSLTDLGELKGKRIGVFPTSPYLAQLRQALPETQIRFYDSMAAMTAAARKGDITGFVASGALTSHYLLLTQGWGDFHQASMLEFSTHNYVLTREDEKGLAQRVASGFNSISLQELAAIERKWMLNPQDLIFTGADKRVALNDSQQAYLAGLGELKMGYLKHWSPMEFTDDAGKFAGINSDVAKLLTEQLGLKLVPQAFDDWQSLIQALLRGDIDLAGSVAETAERKQSLAFSAPYWPSPWALVSRLQQVSVFNLEQLSGQRLAVVEGYHLVPLLMSLQPGLKLVLVADSDAGLAAVAGGKADVFIDKVVTLAQRLQGGHFGELKLSLLADFSDQHSRLGINPKHAELVPLIDMALGMLDKPRQQRIYEHWLTADAGHRPLQIPGWLSYLLVSLLSLGLALVGLLIYRRHGAEAQLRRKLEKQLQLLGNHDSLTGLPNRNLLDDRLQQAVLLHGREQESFALVFVGLDEVKRLTKARSAKEMDRILLIVTGLLQDAVRESDTVARFGTEEFVLILNRIHGRDQVYQLVDSLLHGLTTAAELLQGKDAVSASIGVAFYPKDGDTAIDILKRAVQLSSLAKESGGSCYRVG</sequence>
<keyword evidence="1" id="KW-1133">Transmembrane helix</keyword>
<dbReference type="PANTHER" id="PTHR46663:SF2">
    <property type="entry name" value="GGDEF DOMAIN-CONTAINING PROTEIN"/>
    <property type="match status" value="1"/>
</dbReference>
<feature type="chain" id="PRO_5037260900" evidence="2">
    <location>
        <begin position="25"/>
        <end position="950"/>
    </location>
</feature>